<sequence length="259" mass="29183">MVPRDGAHGVAAATPAPTERLLQGKCEKKAPKKVHKSEREKRKRDKQNDLFEELGKMLEPDRQNNGKACVLNDTTRILKDQLSQVDSLRKENSALKNESHYVALERNELFDENNVIRNEISNLQNEIRVRLEGNPIWTHSTTRSNLPHPATTVFALQHSQHTPVITTMALPLQQPAVLDQSYAAPRRELQLFPETADTIINERPQDQGISNHVTRPQARYPATMVTLPGNVYPTLPRMEDEQCSSGTTRSGEKDGRSNA</sequence>
<evidence type="ECO:0000256" key="1">
    <source>
        <dbReference type="ARBA" id="ARBA00005510"/>
    </source>
</evidence>
<evidence type="ECO:0000313" key="9">
    <source>
        <dbReference type="EMBL" id="TVU37740.1"/>
    </source>
</evidence>
<dbReference type="InterPro" id="IPR057075">
    <property type="entry name" value="bHLH_IRO3"/>
</dbReference>
<accession>A0A5J9VRK0</accession>
<evidence type="ECO:0000256" key="3">
    <source>
        <dbReference type="ARBA" id="ARBA00023125"/>
    </source>
</evidence>
<keyword evidence="4" id="KW-0804">Transcription</keyword>
<feature type="region of interest" description="Disordered" evidence="7">
    <location>
        <begin position="231"/>
        <end position="259"/>
    </location>
</feature>
<evidence type="ECO:0000259" key="8">
    <source>
        <dbReference type="PROSITE" id="PS50888"/>
    </source>
</evidence>
<keyword evidence="5" id="KW-0539">Nucleus</keyword>
<evidence type="ECO:0000256" key="4">
    <source>
        <dbReference type="ARBA" id="ARBA00023163"/>
    </source>
</evidence>
<dbReference type="Gramene" id="TVU37740">
    <property type="protein sequence ID" value="TVU37740"/>
    <property type="gene ID" value="EJB05_11073"/>
</dbReference>
<gene>
    <name evidence="9" type="ORF">EJB05_11073</name>
</gene>
<dbReference type="InterPro" id="IPR036638">
    <property type="entry name" value="HLH_DNA-bd_sf"/>
</dbReference>
<dbReference type="EMBL" id="RWGY01000007">
    <property type="protein sequence ID" value="TVU37740.1"/>
    <property type="molecule type" value="Genomic_DNA"/>
</dbReference>
<dbReference type="Pfam" id="PF23177">
    <property type="entry name" value="bHLH_IRO3"/>
    <property type="match status" value="1"/>
</dbReference>
<feature type="coiled-coil region" evidence="6">
    <location>
        <begin position="71"/>
        <end position="126"/>
    </location>
</feature>
<keyword evidence="2" id="KW-0805">Transcription regulation</keyword>
<protein>
    <recommendedName>
        <fullName evidence="8">BHLH domain-containing protein</fullName>
    </recommendedName>
</protein>
<dbReference type="PANTHER" id="PTHR47075">
    <property type="entry name" value="TRANSCRIPTION FACTOR BHLH47"/>
    <property type="match status" value="1"/>
</dbReference>
<evidence type="ECO:0000256" key="6">
    <source>
        <dbReference type="SAM" id="Coils"/>
    </source>
</evidence>
<proteinExistence type="inferred from homology"/>
<dbReference type="Gene3D" id="4.10.280.10">
    <property type="entry name" value="Helix-loop-helix DNA-binding domain"/>
    <property type="match status" value="1"/>
</dbReference>
<feature type="domain" description="BHLH" evidence="8">
    <location>
        <begin position="31"/>
        <end position="81"/>
    </location>
</feature>
<feature type="compositionally biased region" description="Basic residues" evidence="7">
    <location>
        <begin position="30"/>
        <end position="45"/>
    </location>
</feature>
<organism evidence="9 10">
    <name type="scientific">Eragrostis curvula</name>
    <name type="common">weeping love grass</name>
    <dbReference type="NCBI Taxonomy" id="38414"/>
    <lineage>
        <taxon>Eukaryota</taxon>
        <taxon>Viridiplantae</taxon>
        <taxon>Streptophyta</taxon>
        <taxon>Embryophyta</taxon>
        <taxon>Tracheophyta</taxon>
        <taxon>Spermatophyta</taxon>
        <taxon>Magnoliopsida</taxon>
        <taxon>Liliopsida</taxon>
        <taxon>Poales</taxon>
        <taxon>Poaceae</taxon>
        <taxon>PACMAD clade</taxon>
        <taxon>Chloridoideae</taxon>
        <taxon>Eragrostideae</taxon>
        <taxon>Eragrostidinae</taxon>
        <taxon>Eragrostis</taxon>
    </lineage>
</organism>
<dbReference type="GO" id="GO:0046983">
    <property type="term" value="F:protein dimerization activity"/>
    <property type="evidence" value="ECO:0007669"/>
    <property type="project" value="InterPro"/>
</dbReference>
<comment type="similarity">
    <text evidence="1">Belongs to the bHLH protein family.</text>
</comment>
<keyword evidence="10" id="KW-1185">Reference proteome</keyword>
<dbReference type="InterPro" id="IPR011598">
    <property type="entry name" value="bHLH_dom"/>
</dbReference>
<name>A0A5J9VRK0_9POAL</name>
<keyword evidence="3" id="KW-0238">DNA-binding</keyword>
<evidence type="ECO:0000256" key="2">
    <source>
        <dbReference type="ARBA" id="ARBA00023015"/>
    </source>
</evidence>
<dbReference type="PROSITE" id="PS50888">
    <property type="entry name" value="BHLH"/>
    <property type="match status" value="1"/>
</dbReference>
<feature type="compositionally biased region" description="Basic and acidic residues" evidence="7">
    <location>
        <begin position="250"/>
        <end position="259"/>
    </location>
</feature>
<dbReference type="Proteomes" id="UP000324897">
    <property type="component" value="Chromosome 4"/>
</dbReference>
<keyword evidence="6" id="KW-0175">Coiled coil</keyword>
<dbReference type="PANTHER" id="PTHR47075:SF6">
    <property type="entry name" value="TRANSCRIPTION FACTOR BHLH062"/>
    <property type="match status" value="1"/>
</dbReference>
<dbReference type="GO" id="GO:0003677">
    <property type="term" value="F:DNA binding"/>
    <property type="evidence" value="ECO:0007669"/>
    <property type="project" value="UniProtKB-KW"/>
</dbReference>
<evidence type="ECO:0000256" key="7">
    <source>
        <dbReference type="SAM" id="MobiDB-lite"/>
    </source>
</evidence>
<feature type="region of interest" description="Disordered" evidence="7">
    <location>
        <begin position="1"/>
        <end position="48"/>
    </location>
</feature>
<comment type="caution">
    <text evidence="9">The sequence shown here is derived from an EMBL/GenBank/DDBJ whole genome shotgun (WGS) entry which is preliminary data.</text>
</comment>
<dbReference type="AlphaFoldDB" id="A0A5J9VRK0"/>
<dbReference type="SUPFAM" id="SSF47459">
    <property type="entry name" value="HLH, helix-loop-helix DNA-binding domain"/>
    <property type="match status" value="1"/>
</dbReference>
<reference evidence="9 10" key="1">
    <citation type="journal article" date="2019" name="Sci. Rep.">
        <title>A high-quality genome of Eragrostis curvula grass provides insights into Poaceae evolution and supports new strategies to enhance forage quality.</title>
        <authorList>
            <person name="Carballo J."/>
            <person name="Santos B.A.C.M."/>
            <person name="Zappacosta D."/>
            <person name="Garbus I."/>
            <person name="Selva J.P."/>
            <person name="Gallo C.A."/>
            <person name="Diaz A."/>
            <person name="Albertini E."/>
            <person name="Caccamo M."/>
            <person name="Echenique V."/>
        </authorList>
    </citation>
    <scope>NUCLEOTIDE SEQUENCE [LARGE SCALE GENOMIC DNA]</scope>
    <source>
        <strain evidence="10">cv. Victoria</strain>
        <tissue evidence="9">Leaf</tissue>
    </source>
</reference>
<evidence type="ECO:0000256" key="5">
    <source>
        <dbReference type="ARBA" id="ARBA00023242"/>
    </source>
</evidence>
<dbReference type="OrthoDB" id="1931098at2759"/>
<evidence type="ECO:0000313" key="10">
    <source>
        <dbReference type="Proteomes" id="UP000324897"/>
    </source>
</evidence>